<protein>
    <recommendedName>
        <fullName evidence="2">C-type lectin domain-containing protein</fullName>
    </recommendedName>
</protein>
<evidence type="ECO:0000313" key="3">
    <source>
        <dbReference type="EMBL" id="OXA64219.1"/>
    </source>
</evidence>
<feature type="compositionally biased region" description="Basic and acidic residues" evidence="1">
    <location>
        <begin position="180"/>
        <end position="193"/>
    </location>
</feature>
<dbReference type="Pfam" id="PF00059">
    <property type="entry name" value="Lectin_C"/>
    <property type="match status" value="1"/>
</dbReference>
<feature type="compositionally biased region" description="Basic residues" evidence="1">
    <location>
        <begin position="802"/>
        <end position="814"/>
    </location>
</feature>
<feature type="region of interest" description="Disordered" evidence="1">
    <location>
        <begin position="1641"/>
        <end position="1683"/>
    </location>
</feature>
<feature type="region of interest" description="Disordered" evidence="1">
    <location>
        <begin position="1207"/>
        <end position="1226"/>
    </location>
</feature>
<feature type="compositionally biased region" description="Polar residues" evidence="1">
    <location>
        <begin position="818"/>
        <end position="831"/>
    </location>
</feature>
<accession>A0A226F358</accession>
<dbReference type="InterPro" id="IPR016187">
    <property type="entry name" value="CTDL_fold"/>
</dbReference>
<feature type="compositionally biased region" description="Polar residues" evidence="1">
    <location>
        <begin position="987"/>
        <end position="1003"/>
    </location>
</feature>
<feature type="compositionally biased region" description="Polar residues" evidence="1">
    <location>
        <begin position="641"/>
        <end position="661"/>
    </location>
</feature>
<feature type="compositionally biased region" description="Polar residues" evidence="1">
    <location>
        <begin position="843"/>
        <end position="860"/>
    </location>
</feature>
<dbReference type="OrthoDB" id="2142683at2759"/>
<dbReference type="EMBL" id="LNIX01000001">
    <property type="protein sequence ID" value="OXA64219.1"/>
    <property type="molecule type" value="Genomic_DNA"/>
</dbReference>
<feature type="compositionally biased region" description="Polar residues" evidence="1">
    <location>
        <begin position="1059"/>
        <end position="1073"/>
    </location>
</feature>
<dbReference type="PROSITE" id="PS50041">
    <property type="entry name" value="C_TYPE_LECTIN_2"/>
    <property type="match status" value="1"/>
</dbReference>
<dbReference type="InterPro" id="IPR016186">
    <property type="entry name" value="C-type_lectin-like/link_sf"/>
</dbReference>
<dbReference type="Gene3D" id="3.10.100.10">
    <property type="entry name" value="Mannose-Binding Protein A, subunit A"/>
    <property type="match status" value="1"/>
</dbReference>
<feature type="compositionally biased region" description="Polar residues" evidence="1">
    <location>
        <begin position="1282"/>
        <end position="1298"/>
    </location>
</feature>
<feature type="region of interest" description="Disordered" evidence="1">
    <location>
        <begin position="634"/>
        <end position="661"/>
    </location>
</feature>
<evidence type="ECO:0000259" key="2">
    <source>
        <dbReference type="PROSITE" id="PS50041"/>
    </source>
</evidence>
<feature type="region of interest" description="Disordered" evidence="1">
    <location>
        <begin position="796"/>
        <end position="863"/>
    </location>
</feature>
<feature type="region of interest" description="Disordered" evidence="1">
    <location>
        <begin position="1266"/>
        <end position="1300"/>
    </location>
</feature>
<gene>
    <name evidence="3" type="ORF">Fcan01_00421</name>
</gene>
<dbReference type="InterPro" id="IPR001304">
    <property type="entry name" value="C-type_lectin-like"/>
</dbReference>
<dbReference type="SUPFAM" id="SSF56436">
    <property type="entry name" value="C-type lectin-like"/>
    <property type="match status" value="1"/>
</dbReference>
<evidence type="ECO:0000256" key="1">
    <source>
        <dbReference type="SAM" id="MobiDB-lite"/>
    </source>
</evidence>
<feature type="compositionally biased region" description="Basic and acidic residues" evidence="1">
    <location>
        <begin position="967"/>
        <end position="986"/>
    </location>
</feature>
<name>A0A226F358_FOLCA</name>
<feature type="compositionally biased region" description="Basic and acidic residues" evidence="1">
    <location>
        <begin position="1004"/>
        <end position="1013"/>
    </location>
</feature>
<feature type="region of interest" description="Disordered" evidence="1">
    <location>
        <begin position="1059"/>
        <end position="1080"/>
    </location>
</feature>
<sequence length="1740" mass="192565">MTWNDSLTFCSKCFGNFATFPTPKDAEKVRDLIYTVSHFSLAYDNGSQKHEFGLDRRYWFGLTDLGSEAEWKWVKKLGETEDMHDSKSYPWCTNQPDHFNSKRPEHCVGFWNPIYHLDQVKLGARTGRRETHSFDDIECDVKMYFICEKGESKVEEESKDQFCLDGTGGGGAVQGRGFGRRKENKTMEEEKATKKPMGRSMFVRKPKIGTNNITDESEKNNGAGLDAKKPKAFFNDTRNVTNDSYDVINAVLNFVTKIDTDGNSSPNEDVNNATFITKDNKKPMGRSMFVKKSKIGTNITDENGKNNATELDGRKVKAFINDTGNVTDGYSAILDFIAKIDIYGKDENSPTKEDIKNSTFEKNTKPMGRSMFVRKPKFGSNITNVKDENGNNNATEFDETKVKAFFNDTGNVTIDGYDEINAVLTKINTDNMDVNNATFVTKDANKPTGRSMFIRKPKVESNITDVKDENGKNNGTELNVEKVETFNATIGGGAAKALGFGRGFGRRKENKTTEEEKATKKPMGRSMFIRKPKIGTTGTELRDENGLRNNGTELQMKSFNDTGNVTTNGYDTINTGKSAKIDASGNYSTKENIKNATFLTFIDTLFGDSSRKNGAGLLETDTHINSTMPDSLTETAKIKGSNGSSETQNHQNSTIRGTNFTGDKISSVFPHGKNGTVHQLNDTLDSTKSTSSINIFTGGSTFVGANVTESGPANESGSTEVQTSSNLAAGNFANSNSSNIEEQWPNNSVIPTDKLPFSIDYPTSKKNSNHFTAAENSTRNSADITTATLLTSHDSDVNLGKNRAKGRGMMRPRKPSLPENSTNSPNESISLSMRDDYYKSRFGNENPTNMTNGPEESSMPNFRLGDHIRNVTSDRNATNKDVSNNENEINLSIPGNRTSTYFGRNESLVGKYLADKFDNFLVNTNNSYAEGLNITGKETTSISNLTESSGSYNKNDANMSNPTHGKGWKDDVANSKNGGEKEDIDLKSNQTKQISETISQNGSDSREEMHDSVTTKSHIPRGRTMGKPLSLNKITGTNQPTIPTSGYSETIFSSKNDTFQQTDGQKDANTLSPDSGEEMRNNFTKKSHISKGRTMGRPLSLNKITNTNQLPIPISSYSETIFSQTKDTFQQKYANDSAKARNYISKMGEQNNQTISQDSREDLHNNFAIKSHPRGRTMGKPLSLNQHPIPTSGYSETILSFKNDSFQHTDRQKDANDSDKSMNHIPKVGEQFKQNISQDSGEEMRDDAYKKSHISRGRTMSKPLSLNKITDANHPPIPASGTVFNSTKDTDAANSTRGAASVNDDMSILSKTEEQINETLSQEMSNNFTGKLHISRGRTMSKPLSLNKITAKNLHPEPTSGHSETIFSSKKDTFQQPDRKNDANNSVISMNDMSKMGERLNATILQDSGEEMRNNFIKKSHIPRGRTMGKPLSLNKITSTNQPHIPTSGYSETILNSAGGTFHQYDEQKDDNNSAKSVNTTWGINDASKISNETLQDSGLNLNFTDNNASVKNFSQNLALQKSTRLLEENINQTNSESNFSAVKNLANNSSFPVTGKDWKPGHVGDNLNNVINATAKIQSGFEINLKDSAANDSNILRSSETFHIPMGRTFTISRLNALNSRTKENMAALTTRNQILRQNGHEKQAKSHHNKNTDSNKSPSISKSTPPQTNKTVKQDTKKSPQNRAFQNAALNNLPFSDEVFVPPKKASEHRAKHKLFSELARRQVKDETLVKVSLNYDS</sequence>
<evidence type="ECO:0000313" key="4">
    <source>
        <dbReference type="Proteomes" id="UP000198287"/>
    </source>
</evidence>
<feature type="region of interest" description="Disordered" evidence="1">
    <location>
        <begin position="945"/>
        <end position="1044"/>
    </location>
</feature>
<feature type="compositionally biased region" description="Polar residues" evidence="1">
    <location>
        <begin position="945"/>
        <end position="963"/>
    </location>
</feature>
<dbReference type="CDD" id="cd00037">
    <property type="entry name" value="CLECT"/>
    <property type="match status" value="1"/>
</dbReference>
<feature type="compositionally biased region" description="Polar residues" evidence="1">
    <location>
        <begin position="1654"/>
        <end position="1673"/>
    </location>
</feature>
<feature type="compositionally biased region" description="Polar residues" evidence="1">
    <location>
        <begin position="1032"/>
        <end position="1044"/>
    </location>
</feature>
<proteinExistence type="predicted"/>
<feature type="region of interest" description="Disordered" evidence="1">
    <location>
        <begin position="173"/>
        <end position="195"/>
    </location>
</feature>
<feature type="compositionally biased region" description="Basic and acidic residues" evidence="1">
    <location>
        <begin position="1207"/>
        <end position="1222"/>
    </location>
</feature>
<reference evidence="3 4" key="1">
    <citation type="submission" date="2015-12" db="EMBL/GenBank/DDBJ databases">
        <title>The genome of Folsomia candida.</title>
        <authorList>
            <person name="Faddeeva A."/>
            <person name="Derks M.F."/>
            <person name="Anvar Y."/>
            <person name="Smit S."/>
            <person name="Van Straalen N."/>
            <person name="Roelofs D."/>
        </authorList>
    </citation>
    <scope>NUCLEOTIDE SEQUENCE [LARGE SCALE GENOMIC DNA]</scope>
    <source>
        <strain evidence="3 4">VU population</strain>
        <tissue evidence="3">Whole body</tissue>
    </source>
</reference>
<comment type="caution">
    <text evidence="3">The sequence shown here is derived from an EMBL/GenBank/DDBJ whole genome shotgun (WGS) entry which is preliminary data.</text>
</comment>
<organism evidence="3 4">
    <name type="scientific">Folsomia candida</name>
    <name type="common">Springtail</name>
    <dbReference type="NCBI Taxonomy" id="158441"/>
    <lineage>
        <taxon>Eukaryota</taxon>
        <taxon>Metazoa</taxon>
        <taxon>Ecdysozoa</taxon>
        <taxon>Arthropoda</taxon>
        <taxon>Hexapoda</taxon>
        <taxon>Collembola</taxon>
        <taxon>Entomobryomorpha</taxon>
        <taxon>Isotomoidea</taxon>
        <taxon>Isotomidae</taxon>
        <taxon>Proisotominae</taxon>
        <taxon>Folsomia</taxon>
    </lineage>
</organism>
<keyword evidence="4" id="KW-1185">Reference proteome</keyword>
<dbReference type="Proteomes" id="UP000198287">
    <property type="component" value="Unassembled WGS sequence"/>
</dbReference>
<feature type="domain" description="C-type lectin" evidence="2">
    <location>
        <begin position="1"/>
        <end position="148"/>
    </location>
</feature>